<evidence type="ECO:0000256" key="3">
    <source>
        <dbReference type="ARBA" id="ARBA00022448"/>
    </source>
</evidence>
<feature type="compositionally biased region" description="Basic residues" evidence="7">
    <location>
        <begin position="1"/>
        <end position="11"/>
    </location>
</feature>
<name>A0ABQ9NTE1_9PEZI</name>
<gene>
    <name evidence="8" type="ORF">H2201_004169</name>
</gene>
<evidence type="ECO:0000313" key="9">
    <source>
        <dbReference type="Proteomes" id="UP001172684"/>
    </source>
</evidence>
<evidence type="ECO:0000313" key="8">
    <source>
        <dbReference type="EMBL" id="KAJ9665685.1"/>
    </source>
</evidence>
<dbReference type="InterPro" id="IPR053278">
    <property type="entry name" value="Pre-60S_factor_ECM1"/>
</dbReference>
<keyword evidence="6" id="KW-0539">Nucleus</keyword>
<organism evidence="8 9">
    <name type="scientific">Coniosporium apollinis</name>
    <dbReference type="NCBI Taxonomy" id="61459"/>
    <lineage>
        <taxon>Eukaryota</taxon>
        <taxon>Fungi</taxon>
        <taxon>Dikarya</taxon>
        <taxon>Ascomycota</taxon>
        <taxon>Pezizomycotina</taxon>
        <taxon>Dothideomycetes</taxon>
        <taxon>Dothideomycetes incertae sedis</taxon>
        <taxon>Coniosporium</taxon>
    </lineage>
</organism>
<feature type="region of interest" description="Disordered" evidence="7">
    <location>
        <begin position="1"/>
        <end position="104"/>
    </location>
</feature>
<evidence type="ECO:0000256" key="6">
    <source>
        <dbReference type="ARBA" id="ARBA00023242"/>
    </source>
</evidence>
<dbReference type="EMBL" id="JAPDRL010000026">
    <property type="protein sequence ID" value="KAJ9665685.1"/>
    <property type="molecule type" value="Genomic_DNA"/>
</dbReference>
<evidence type="ECO:0000256" key="4">
    <source>
        <dbReference type="ARBA" id="ARBA00022490"/>
    </source>
</evidence>
<keyword evidence="5" id="KW-0690">Ribosome biogenesis</keyword>
<evidence type="ECO:0008006" key="10">
    <source>
        <dbReference type="Google" id="ProtNLM"/>
    </source>
</evidence>
<feature type="compositionally biased region" description="Acidic residues" evidence="7">
    <location>
        <begin position="126"/>
        <end position="140"/>
    </location>
</feature>
<feature type="region of interest" description="Disordered" evidence="7">
    <location>
        <begin position="118"/>
        <end position="143"/>
    </location>
</feature>
<evidence type="ECO:0000256" key="2">
    <source>
        <dbReference type="ARBA" id="ARBA00004496"/>
    </source>
</evidence>
<sequence length="191" mass="21038">MAKTAKLKKKPASLNSRAARREASPSLNLDKSLKTMKPPSDSRPSVLAPQNAGITKKSKKSKPMSRAQRLRHEKTMENAERDMDKHERKVERSKGRGRRVQERAKNWEELNGRIGLGRKKKKGAEDDGWVDEDMAVDEEPEPGRIVVEKGAEGEPALMPEPVAIVAEGSAQVPVATATALAKEDELDDGIL</sequence>
<proteinExistence type="predicted"/>
<evidence type="ECO:0000256" key="5">
    <source>
        <dbReference type="ARBA" id="ARBA00022517"/>
    </source>
</evidence>
<comment type="subcellular location">
    <subcellularLocation>
        <location evidence="2">Cytoplasm</location>
    </subcellularLocation>
    <subcellularLocation>
        <location evidence="1">Nucleus</location>
    </subcellularLocation>
</comment>
<feature type="compositionally biased region" description="Basic and acidic residues" evidence="7">
    <location>
        <begin position="73"/>
        <end position="104"/>
    </location>
</feature>
<accession>A0ABQ9NTE1</accession>
<reference evidence="8" key="1">
    <citation type="submission" date="2022-10" db="EMBL/GenBank/DDBJ databases">
        <title>Culturing micro-colonial fungi from biological soil crusts in the Mojave desert and describing Neophaeococcomyces mojavensis, and introducing the new genera and species Taxawa tesnikishii.</title>
        <authorList>
            <person name="Kurbessoian T."/>
            <person name="Stajich J.E."/>
        </authorList>
    </citation>
    <scope>NUCLEOTIDE SEQUENCE</scope>
    <source>
        <strain evidence="8">TK_1</strain>
    </source>
</reference>
<keyword evidence="9" id="KW-1185">Reference proteome</keyword>
<protein>
    <recommendedName>
        <fullName evidence="10">Ribosome biogenesis protein Alb1</fullName>
    </recommendedName>
</protein>
<feature type="compositionally biased region" description="Basic residues" evidence="7">
    <location>
        <begin position="56"/>
        <end position="72"/>
    </location>
</feature>
<dbReference type="PANTHER" id="PTHR28280">
    <property type="entry name" value="SHUTTLING PRE-60S FACTOR ECM1"/>
    <property type="match status" value="1"/>
</dbReference>
<keyword evidence="3" id="KW-0813">Transport</keyword>
<dbReference type="PANTHER" id="PTHR28280:SF1">
    <property type="entry name" value="SHUTTLING PRE-60S FACTOR ECM1"/>
    <property type="match status" value="1"/>
</dbReference>
<evidence type="ECO:0000256" key="7">
    <source>
        <dbReference type="SAM" id="MobiDB-lite"/>
    </source>
</evidence>
<evidence type="ECO:0000256" key="1">
    <source>
        <dbReference type="ARBA" id="ARBA00004123"/>
    </source>
</evidence>
<dbReference type="Proteomes" id="UP001172684">
    <property type="component" value="Unassembled WGS sequence"/>
</dbReference>
<dbReference type="InterPro" id="IPR022784">
    <property type="entry name" value="Ribosome_bgen_Alb1"/>
</dbReference>
<keyword evidence="4" id="KW-0963">Cytoplasm</keyword>
<comment type="caution">
    <text evidence="8">The sequence shown here is derived from an EMBL/GenBank/DDBJ whole genome shotgun (WGS) entry which is preliminary data.</text>
</comment>
<dbReference type="Pfam" id="PF09135">
    <property type="entry name" value="Alb1"/>
    <property type="match status" value="1"/>
</dbReference>